<sequence>MPVGMGASNLAADWRRVQDAAADRERSLEVCMRANVAYMPKPYEGAGRMPFQGSVAQIVEDVAAHAETGVGEILLELQSTPRDAEELIDVAAEVYAAARAAGI</sequence>
<reference evidence="2" key="1">
    <citation type="journal article" date="2019" name="Int. J. Syst. Evol. Microbiol.">
        <title>The Global Catalogue of Microorganisms (GCM) 10K type strain sequencing project: providing services to taxonomists for standard genome sequencing and annotation.</title>
        <authorList>
            <consortium name="The Broad Institute Genomics Platform"/>
            <consortium name="The Broad Institute Genome Sequencing Center for Infectious Disease"/>
            <person name="Wu L."/>
            <person name="Ma J."/>
        </authorList>
    </citation>
    <scope>NUCLEOTIDE SEQUENCE [LARGE SCALE GENOMIC DNA]</scope>
    <source>
        <strain evidence="2">JCM 9651</strain>
    </source>
</reference>
<keyword evidence="2" id="KW-1185">Reference proteome</keyword>
<evidence type="ECO:0000313" key="2">
    <source>
        <dbReference type="Proteomes" id="UP001499990"/>
    </source>
</evidence>
<evidence type="ECO:0008006" key="3">
    <source>
        <dbReference type="Google" id="ProtNLM"/>
    </source>
</evidence>
<evidence type="ECO:0000313" key="1">
    <source>
        <dbReference type="EMBL" id="GAA3369164.1"/>
    </source>
</evidence>
<dbReference type="EMBL" id="BAAAYL010000001">
    <property type="protein sequence ID" value="GAA3369164.1"/>
    <property type="molecule type" value="Genomic_DNA"/>
</dbReference>
<organism evidence="1 2">
    <name type="scientific">Streptomyces sannanensis</name>
    <dbReference type="NCBI Taxonomy" id="285536"/>
    <lineage>
        <taxon>Bacteria</taxon>
        <taxon>Bacillati</taxon>
        <taxon>Actinomycetota</taxon>
        <taxon>Actinomycetes</taxon>
        <taxon>Kitasatosporales</taxon>
        <taxon>Streptomycetaceae</taxon>
        <taxon>Streptomyces</taxon>
    </lineage>
</organism>
<comment type="caution">
    <text evidence="1">The sequence shown here is derived from an EMBL/GenBank/DDBJ whole genome shotgun (WGS) entry which is preliminary data.</text>
</comment>
<accession>A0ABP6S6H5</accession>
<name>A0ABP6S6H5_9ACTN</name>
<dbReference type="InterPro" id="IPR036661">
    <property type="entry name" value="Luciferase-like_sf"/>
</dbReference>
<proteinExistence type="predicted"/>
<dbReference type="SUPFAM" id="SSF51679">
    <property type="entry name" value="Bacterial luciferase-like"/>
    <property type="match status" value="1"/>
</dbReference>
<protein>
    <recommendedName>
        <fullName evidence="3">Xylose isomerase-like TIM barrel domain-containing protein</fullName>
    </recommendedName>
</protein>
<dbReference type="Proteomes" id="UP001499990">
    <property type="component" value="Unassembled WGS sequence"/>
</dbReference>
<dbReference type="Gene3D" id="3.20.20.30">
    <property type="entry name" value="Luciferase-like domain"/>
    <property type="match status" value="1"/>
</dbReference>
<gene>
    <name evidence="1" type="ORF">GCM10020367_10450</name>
</gene>